<dbReference type="AlphaFoldDB" id="A0A4S3ZZ84"/>
<feature type="signal peptide" evidence="1">
    <location>
        <begin position="1"/>
        <end position="20"/>
    </location>
</feature>
<gene>
    <name evidence="2" type="ORF">E6C50_05885</name>
</gene>
<reference evidence="2 3" key="1">
    <citation type="submission" date="2019-04" db="EMBL/GenBank/DDBJ databases">
        <title>Flavobacterium sp. nov. isolated from construction timber.</title>
        <authorList>
            <person name="Lin S.-Y."/>
            <person name="Chang C.-T."/>
            <person name="Young C.-C."/>
        </authorList>
    </citation>
    <scope>NUCLEOTIDE SEQUENCE [LARGE SCALE GENOMIC DNA]</scope>
    <source>
        <strain evidence="2 3">CC-CTC003</strain>
    </source>
</reference>
<evidence type="ECO:0000256" key="1">
    <source>
        <dbReference type="SAM" id="SignalP"/>
    </source>
</evidence>
<evidence type="ECO:0008006" key="4">
    <source>
        <dbReference type="Google" id="ProtNLM"/>
    </source>
</evidence>
<name>A0A4S3ZZ84_9FLAO</name>
<evidence type="ECO:0000313" key="3">
    <source>
        <dbReference type="Proteomes" id="UP000307507"/>
    </source>
</evidence>
<comment type="caution">
    <text evidence="2">The sequence shown here is derived from an EMBL/GenBank/DDBJ whole genome shotgun (WGS) entry which is preliminary data.</text>
</comment>
<sequence>MKKFIALFFMIVSFSVAANAQDRQKEIAKKVQNDITALTAYIPLSDTQKVAIEKGLVMKHQNLSPELSEARKKELVKVVDHYLRAPLTQAQLQKLDANPKLVKQLVSE</sequence>
<proteinExistence type="predicted"/>
<accession>A0A4S3ZZ84</accession>
<dbReference type="OrthoDB" id="1359118at2"/>
<keyword evidence="3" id="KW-1185">Reference proteome</keyword>
<dbReference type="RefSeq" id="WP_136402284.1">
    <property type="nucleotide sequence ID" value="NZ_SSNZ01000002.1"/>
</dbReference>
<dbReference type="Proteomes" id="UP000307507">
    <property type="component" value="Unassembled WGS sequence"/>
</dbReference>
<dbReference type="EMBL" id="SSNZ01000002">
    <property type="protein sequence ID" value="THF51298.1"/>
    <property type="molecule type" value="Genomic_DNA"/>
</dbReference>
<keyword evidence="1" id="KW-0732">Signal</keyword>
<evidence type="ECO:0000313" key="2">
    <source>
        <dbReference type="EMBL" id="THF51298.1"/>
    </source>
</evidence>
<protein>
    <recommendedName>
        <fullName evidence="4">LTXXQ motif family protein</fullName>
    </recommendedName>
</protein>
<feature type="chain" id="PRO_5020585123" description="LTXXQ motif family protein" evidence="1">
    <location>
        <begin position="21"/>
        <end position="108"/>
    </location>
</feature>
<organism evidence="2 3">
    <name type="scientific">Flavobacterium supellecticarium</name>
    <dbReference type="NCBI Taxonomy" id="2565924"/>
    <lineage>
        <taxon>Bacteria</taxon>
        <taxon>Pseudomonadati</taxon>
        <taxon>Bacteroidota</taxon>
        <taxon>Flavobacteriia</taxon>
        <taxon>Flavobacteriales</taxon>
        <taxon>Flavobacteriaceae</taxon>
        <taxon>Flavobacterium</taxon>
    </lineage>
</organism>